<organism evidence="2 3">
    <name type="scientific">Aspergillus nanangensis</name>
    <dbReference type="NCBI Taxonomy" id="2582783"/>
    <lineage>
        <taxon>Eukaryota</taxon>
        <taxon>Fungi</taxon>
        <taxon>Dikarya</taxon>
        <taxon>Ascomycota</taxon>
        <taxon>Pezizomycotina</taxon>
        <taxon>Eurotiomycetes</taxon>
        <taxon>Eurotiomycetidae</taxon>
        <taxon>Eurotiales</taxon>
        <taxon>Aspergillaceae</taxon>
        <taxon>Aspergillus</taxon>
        <taxon>Aspergillus subgen. Circumdati</taxon>
    </lineage>
</organism>
<evidence type="ECO:0000313" key="2">
    <source>
        <dbReference type="EMBL" id="KAF9894418.1"/>
    </source>
</evidence>
<protein>
    <recommendedName>
        <fullName evidence="1">Aminoglycoside phosphotransferase domain-containing protein</fullName>
    </recommendedName>
</protein>
<gene>
    <name evidence="2" type="ORF">FE257_007921</name>
</gene>
<reference evidence="2" key="2">
    <citation type="submission" date="2020-02" db="EMBL/GenBank/DDBJ databases">
        <authorList>
            <person name="Gilchrist C.L.M."/>
            <person name="Chooi Y.-H."/>
        </authorList>
    </citation>
    <scope>NUCLEOTIDE SEQUENCE</scope>
    <source>
        <strain evidence="2">MST-FP2251</strain>
    </source>
</reference>
<dbReference type="InterPro" id="IPR011009">
    <property type="entry name" value="Kinase-like_dom_sf"/>
</dbReference>
<dbReference type="Gene3D" id="3.90.1200.10">
    <property type="match status" value="1"/>
</dbReference>
<evidence type="ECO:0000313" key="3">
    <source>
        <dbReference type="Proteomes" id="UP001194746"/>
    </source>
</evidence>
<dbReference type="EMBL" id="VCAU01000004">
    <property type="protein sequence ID" value="KAF9894418.1"/>
    <property type="molecule type" value="Genomic_DNA"/>
</dbReference>
<keyword evidence="3" id="KW-1185">Reference proteome</keyword>
<name>A0AAD4H077_ASPNN</name>
<comment type="caution">
    <text evidence="2">The sequence shown here is derived from an EMBL/GenBank/DDBJ whole genome shotgun (WGS) entry which is preliminary data.</text>
</comment>
<accession>A0AAD4H077</accession>
<reference evidence="2" key="1">
    <citation type="journal article" date="2019" name="Beilstein J. Org. Chem.">
        <title>Nanangenines: drimane sesquiterpenoids as the dominant metabolite cohort of a novel Australian fungus, Aspergillus nanangensis.</title>
        <authorList>
            <person name="Lacey H.J."/>
            <person name="Gilchrist C.L.M."/>
            <person name="Crombie A."/>
            <person name="Kalaitzis J.A."/>
            <person name="Vuong D."/>
            <person name="Rutledge P.J."/>
            <person name="Turner P."/>
            <person name="Pitt J.I."/>
            <person name="Lacey E."/>
            <person name="Chooi Y.H."/>
            <person name="Piggott A.M."/>
        </authorList>
    </citation>
    <scope>NUCLEOTIDE SEQUENCE</scope>
    <source>
        <strain evidence="2">MST-FP2251</strain>
    </source>
</reference>
<proteinExistence type="predicted"/>
<evidence type="ECO:0000259" key="1">
    <source>
        <dbReference type="Pfam" id="PF01636"/>
    </source>
</evidence>
<dbReference type="Pfam" id="PF01636">
    <property type="entry name" value="APH"/>
    <property type="match status" value="1"/>
</dbReference>
<dbReference type="AlphaFoldDB" id="A0AAD4H077"/>
<sequence>MATSGDEYSVDQDITHFFEKTTATRAVCDAYVTEHLGGDIIPVAVQGVCSYTVYAGPHGEYVAQFRLKSHELRIETINLAQTIYGHFVPGVAFKGQIGDDVVDEREPVYIYIMSRVKGMSYLDFLLANNSDIPENSPQFSLWRKNLITDIARFFALSWKAPQTIDQSYRHRLYDQCQKEFQLLLTSLPARFHPFIRHSLNSLPAIFSLPMVLLYRDFGVCNIMVDKTSCNLVGVVDWAEAEIAPFGLNLHAHQRVIGTVHLKNGWIRYDDYGVLEEIFWRTFSEEAGGLGNTTIQVVKSATVGSQVAFQICLLQFLFEMMKVVRTTCAIWMGC</sequence>
<dbReference type="InterPro" id="IPR002575">
    <property type="entry name" value="Aminoglycoside_PTrfase"/>
</dbReference>
<feature type="domain" description="Aminoglycoside phosphotransferase" evidence="1">
    <location>
        <begin position="156"/>
        <end position="245"/>
    </location>
</feature>
<dbReference type="SUPFAM" id="SSF56112">
    <property type="entry name" value="Protein kinase-like (PK-like)"/>
    <property type="match status" value="1"/>
</dbReference>
<dbReference type="Proteomes" id="UP001194746">
    <property type="component" value="Unassembled WGS sequence"/>
</dbReference>